<accession>A0AAW2T0D9</accession>
<feature type="region of interest" description="Disordered" evidence="1">
    <location>
        <begin position="78"/>
        <end position="121"/>
    </location>
</feature>
<organism evidence="2">
    <name type="scientific">Sesamum calycinum</name>
    <dbReference type="NCBI Taxonomy" id="2727403"/>
    <lineage>
        <taxon>Eukaryota</taxon>
        <taxon>Viridiplantae</taxon>
        <taxon>Streptophyta</taxon>
        <taxon>Embryophyta</taxon>
        <taxon>Tracheophyta</taxon>
        <taxon>Spermatophyta</taxon>
        <taxon>Magnoliopsida</taxon>
        <taxon>eudicotyledons</taxon>
        <taxon>Gunneridae</taxon>
        <taxon>Pentapetalae</taxon>
        <taxon>asterids</taxon>
        <taxon>lamiids</taxon>
        <taxon>Lamiales</taxon>
        <taxon>Pedaliaceae</taxon>
        <taxon>Sesamum</taxon>
    </lineage>
</organism>
<proteinExistence type="predicted"/>
<feature type="region of interest" description="Disordered" evidence="1">
    <location>
        <begin position="1"/>
        <end position="27"/>
    </location>
</feature>
<evidence type="ECO:0000313" key="2">
    <source>
        <dbReference type="EMBL" id="KAL0397897.1"/>
    </source>
</evidence>
<feature type="compositionally biased region" description="Polar residues" evidence="1">
    <location>
        <begin position="110"/>
        <end position="121"/>
    </location>
</feature>
<dbReference type="AlphaFoldDB" id="A0AAW2T0D9"/>
<comment type="caution">
    <text evidence="2">The sequence shown here is derived from an EMBL/GenBank/DDBJ whole genome shotgun (WGS) entry which is preliminary data.</text>
</comment>
<sequence>MEEPKPFPGSRKRPLEHVAAHTRNSPQYKMRAVLRDLRPHFVEVLKTPDFQNCKAATEIREGMKLLVDLYKDMTEQSTKLEKCSKSDIDNGQKPLEHQEDVKPAVKHPQNGESTKPSDTQVEGTYIVGGSAFGWNFITFSSAKAVYYGRTKEDFRAANPKSD</sequence>
<evidence type="ECO:0000256" key="1">
    <source>
        <dbReference type="SAM" id="MobiDB-lite"/>
    </source>
</evidence>
<gene>
    <name evidence="2" type="ORF">Scaly_0238100</name>
</gene>
<dbReference type="PANTHER" id="PTHR35459">
    <property type="entry name" value="T1N6.14 PROTEIN"/>
    <property type="match status" value="1"/>
</dbReference>
<protein>
    <submittedName>
        <fullName evidence="2">Uncharacterized protein</fullName>
    </submittedName>
</protein>
<reference evidence="2" key="1">
    <citation type="submission" date="2020-06" db="EMBL/GenBank/DDBJ databases">
        <authorList>
            <person name="Li T."/>
            <person name="Hu X."/>
            <person name="Zhang T."/>
            <person name="Song X."/>
            <person name="Zhang H."/>
            <person name="Dai N."/>
            <person name="Sheng W."/>
            <person name="Hou X."/>
            <person name="Wei L."/>
        </authorList>
    </citation>
    <scope>NUCLEOTIDE SEQUENCE</scope>
    <source>
        <strain evidence="2">KEN8</strain>
        <tissue evidence="2">Leaf</tissue>
    </source>
</reference>
<dbReference type="PANTHER" id="PTHR35459:SF2">
    <property type="entry name" value="T1N6.14 PROTEIN"/>
    <property type="match status" value="1"/>
</dbReference>
<reference evidence="2" key="2">
    <citation type="journal article" date="2024" name="Plant">
        <title>Genomic evolution and insights into agronomic trait innovations of Sesamum species.</title>
        <authorList>
            <person name="Miao H."/>
            <person name="Wang L."/>
            <person name="Qu L."/>
            <person name="Liu H."/>
            <person name="Sun Y."/>
            <person name="Le M."/>
            <person name="Wang Q."/>
            <person name="Wei S."/>
            <person name="Zheng Y."/>
            <person name="Lin W."/>
            <person name="Duan Y."/>
            <person name="Cao H."/>
            <person name="Xiong S."/>
            <person name="Wang X."/>
            <person name="Wei L."/>
            <person name="Li C."/>
            <person name="Ma Q."/>
            <person name="Ju M."/>
            <person name="Zhao R."/>
            <person name="Li G."/>
            <person name="Mu C."/>
            <person name="Tian Q."/>
            <person name="Mei H."/>
            <person name="Zhang T."/>
            <person name="Gao T."/>
            <person name="Zhang H."/>
        </authorList>
    </citation>
    <scope>NUCLEOTIDE SEQUENCE</scope>
    <source>
        <strain evidence="2">KEN8</strain>
    </source>
</reference>
<dbReference type="EMBL" id="JACGWM010000001">
    <property type="protein sequence ID" value="KAL0397897.1"/>
    <property type="molecule type" value="Genomic_DNA"/>
</dbReference>
<feature type="compositionally biased region" description="Basic and acidic residues" evidence="1">
    <location>
        <begin position="78"/>
        <end position="103"/>
    </location>
</feature>
<name>A0AAW2T0D9_9LAMI</name>